<name>A0A3D8V7U7_9GAMM</name>
<evidence type="ECO:0000313" key="4">
    <source>
        <dbReference type="Proteomes" id="UP000256829"/>
    </source>
</evidence>
<dbReference type="AlphaFoldDB" id="A0A3D8V7U7"/>
<dbReference type="InterPro" id="IPR028098">
    <property type="entry name" value="Glyco_trans_4-like_N"/>
</dbReference>
<dbReference type="PANTHER" id="PTHR12526">
    <property type="entry name" value="GLYCOSYLTRANSFERASE"/>
    <property type="match status" value="1"/>
</dbReference>
<dbReference type="Pfam" id="PF13439">
    <property type="entry name" value="Glyco_transf_4"/>
    <property type="match status" value="1"/>
</dbReference>
<dbReference type="PANTHER" id="PTHR12526:SF595">
    <property type="entry name" value="BLL5217 PROTEIN"/>
    <property type="match status" value="1"/>
</dbReference>
<dbReference type="RefSeq" id="WP_115844948.1">
    <property type="nucleotide sequence ID" value="NZ_QTJR01000021.1"/>
</dbReference>
<accession>A0A3D8V7U7</accession>
<dbReference type="EMBL" id="QTJR01000021">
    <property type="protein sequence ID" value="RDY65343.1"/>
    <property type="molecule type" value="Genomic_DNA"/>
</dbReference>
<protein>
    <submittedName>
        <fullName evidence="3">Glycosyltransferase family 4 protein</fullName>
    </submittedName>
</protein>
<keyword evidence="3" id="KW-0808">Transferase</keyword>
<dbReference type="GO" id="GO:1901135">
    <property type="term" value="P:carbohydrate derivative metabolic process"/>
    <property type="evidence" value="ECO:0007669"/>
    <property type="project" value="UniProtKB-ARBA"/>
</dbReference>
<gene>
    <name evidence="3" type="ORF">DX912_17925</name>
</gene>
<comment type="caution">
    <text evidence="3">The sequence shown here is derived from an EMBL/GenBank/DDBJ whole genome shotgun (WGS) entry which is preliminary data.</text>
</comment>
<evidence type="ECO:0000259" key="2">
    <source>
        <dbReference type="Pfam" id="PF13439"/>
    </source>
</evidence>
<keyword evidence="4" id="KW-1185">Reference proteome</keyword>
<dbReference type="GO" id="GO:0016757">
    <property type="term" value="F:glycosyltransferase activity"/>
    <property type="evidence" value="ECO:0007669"/>
    <property type="project" value="InterPro"/>
</dbReference>
<evidence type="ECO:0000259" key="1">
    <source>
        <dbReference type="Pfam" id="PF00534"/>
    </source>
</evidence>
<feature type="domain" description="Glycosyl transferase family 1" evidence="1">
    <location>
        <begin position="175"/>
        <end position="306"/>
    </location>
</feature>
<feature type="domain" description="Glycosyltransferase subfamily 4-like N-terminal" evidence="2">
    <location>
        <begin position="18"/>
        <end position="120"/>
    </location>
</feature>
<dbReference type="Proteomes" id="UP000256829">
    <property type="component" value="Unassembled WGS sequence"/>
</dbReference>
<dbReference type="InterPro" id="IPR001296">
    <property type="entry name" value="Glyco_trans_1"/>
</dbReference>
<dbReference type="SUPFAM" id="SSF53756">
    <property type="entry name" value="UDP-Glycosyltransferase/glycogen phosphorylase"/>
    <property type="match status" value="1"/>
</dbReference>
<evidence type="ECO:0000313" key="3">
    <source>
        <dbReference type="EMBL" id="RDY65343.1"/>
    </source>
</evidence>
<proteinExistence type="predicted"/>
<dbReference type="Gene3D" id="3.40.50.2000">
    <property type="entry name" value="Glycogen Phosphorylase B"/>
    <property type="match status" value="2"/>
</dbReference>
<dbReference type="Pfam" id="PF00534">
    <property type="entry name" value="Glycos_transf_1"/>
    <property type="match status" value="1"/>
</dbReference>
<organism evidence="3 4">
    <name type="scientific">Lysobacter soli</name>
    <dbReference type="NCBI Taxonomy" id="453783"/>
    <lineage>
        <taxon>Bacteria</taxon>
        <taxon>Pseudomonadati</taxon>
        <taxon>Pseudomonadota</taxon>
        <taxon>Gammaproteobacteria</taxon>
        <taxon>Lysobacterales</taxon>
        <taxon>Lysobacteraceae</taxon>
        <taxon>Lysobacter</taxon>
    </lineage>
</organism>
<sequence>MKIAQISPLYEAVPPKLYGGTERVVAHLSDALVQAGHDVTLFAAGDANTRATLAPMRDQAIRLDPAPLKSDLAAHLAMLDEVRQRADEFDILHFHIDLLHFPFFQDMPWRTLTTLHGRLDLKDLPEAYACWPQFPLASISDHQRRPIPSANWAGTVYHGMPPEQYAFSPTPRGGYLAFLGRISPEKRVDRAIEIARRAGLPLRIAAKVDTVDRAYFHDEIEPLLSTPGVEYIGEISDEQKSDFLGGAVALLFPIDWPEPFGLVMIEAMACGTPVIAWNCGSVPEVLDHGVTGVIVDDMDHAVDAVQAVARYDRGRIRARFEQRFSSAAMARRYVELYWRVLEQGGTRIRLTA</sequence>
<reference evidence="3 4" key="1">
    <citation type="submission" date="2018-08" db="EMBL/GenBank/DDBJ databases">
        <title>Lysobacter soli KCTC 22011, whole genome shotgun sequence.</title>
        <authorList>
            <person name="Zhang X."/>
            <person name="Feng G."/>
            <person name="Zhu H."/>
        </authorList>
    </citation>
    <scope>NUCLEOTIDE SEQUENCE [LARGE SCALE GENOMIC DNA]</scope>
    <source>
        <strain evidence="3 4">KCTC 22011</strain>
    </source>
</reference>
<dbReference type="CDD" id="cd03802">
    <property type="entry name" value="GT4_AviGT4-like"/>
    <property type="match status" value="1"/>
</dbReference>